<proteinExistence type="predicted"/>
<evidence type="ECO:0000256" key="3">
    <source>
        <dbReference type="ARBA" id="ARBA00023163"/>
    </source>
</evidence>
<dbReference type="Pfam" id="PF00196">
    <property type="entry name" value="GerE"/>
    <property type="match status" value="1"/>
</dbReference>
<dbReference type="Gene3D" id="1.10.10.10">
    <property type="entry name" value="Winged helix-like DNA-binding domain superfamily/Winged helix DNA-binding domain"/>
    <property type="match status" value="1"/>
</dbReference>
<dbReference type="PANTHER" id="PTHR44688">
    <property type="entry name" value="DNA-BINDING TRANSCRIPTIONAL ACTIVATOR DEVR_DOSR"/>
    <property type="match status" value="1"/>
</dbReference>
<dbReference type="OrthoDB" id="1137593at2"/>
<dbReference type="GO" id="GO:0006355">
    <property type="term" value="P:regulation of DNA-templated transcription"/>
    <property type="evidence" value="ECO:0007669"/>
    <property type="project" value="InterPro"/>
</dbReference>
<dbReference type="InterPro" id="IPR036388">
    <property type="entry name" value="WH-like_DNA-bd_sf"/>
</dbReference>
<dbReference type="InterPro" id="IPR016032">
    <property type="entry name" value="Sig_transdc_resp-reg_C-effctor"/>
</dbReference>
<keyword evidence="2" id="KW-0238">DNA-binding</keyword>
<dbReference type="InterPro" id="IPR000792">
    <property type="entry name" value="Tscrpt_reg_LuxR_C"/>
</dbReference>
<comment type="caution">
    <text evidence="5">The sequence shown here is derived from an EMBL/GenBank/DDBJ whole genome shotgun (WGS) entry which is preliminary data.</text>
</comment>
<dbReference type="SMART" id="SM00421">
    <property type="entry name" value="HTH_LUXR"/>
    <property type="match status" value="1"/>
</dbReference>
<accession>A0A366I9Y4</accession>
<reference evidence="5 6" key="1">
    <citation type="submission" date="2018-06" db="EMBL/GenBank/DDBJ databases">
        <title>Genomic Encyclopedia of Type Strains, Phase IV (KMG-IV): sequencing the most valuable type-strain genomes for metagenomic binning, comparative biology and taxonomic classification.</title>
        <authorList>
            <person name="Goeker M."/>
        </authorList>
    </citation>
    <scope>NUCLEOTIDE SEQUENCE [LARGE SCALE GENOMIC DNA]</scope>
    <source>
        <strain evidence="5 6">DSM 22112</strain>
    </source>
</reference>
<dbReference type="AlphaFoldDB" id="A0A366I9Y4"/>
<keyword evidence="3" id="KW-0804">Transcription</keyword>
<protein>
    <submittedName>
        <fullName evidence="5">Regulatory LuxR family protein</fullName>
    </submittedName>
</protein>
<feature type="domain" description="HTH luxR-type" evidence="4">
    <location>
        <begin position="21"/>
        <end position="85"/>
    </location>
</feature>
<gene>
    <name evidence="5" type="ORF">DES36_105135</name>
</gene>
<keyword evidence="6" id="KW-1185">Reference proteome</keyword>
<dbReference type="PROSITE" id="PS50043">
    <property type="entry name" value="HTH_LUXR_2"/>
    <property type="match status" value="1"/>
</dbReference>
<dbReference type="PRINTS" id="PR00038">
    <property type="entry name" value="HTHLUXR"/>
</dbReference>
<sequence>MDEVLTLCRRQANGMKLIKDALVLTPRLTVRECDTALLAQKGLNNKEIAEMMFVSEATVKFHLKSIYKKLGIRSRVQLNDYNLKR</sequence>
<evidence type="ECO:0000259" key="4">
    <source>
        <dbReference type="PROSITE" id="PS50043"/>
    </source>
</evidence>
<keyword evidence="1" id="KW-0805">Transcription regulation</keyword>
<dbReference type="EMBL" id="QNRX01000005">
    <property type="protein sequence ID" value="RBP66751.1"/>
    <property type="molecule type" value="Genomic_DNA"/>
</dbReference>
<name>A0A366I9Y4_9FIRM</name>
<dbReference type="PROSITE" id="PS00622">
    <property type="entry name" value="HTH_LUXR_1"/>
    <property type="match status" value="1"/>
</dbReference>
<organism evidence="5 6">
    <name type="scientific">Alkalibaculum bacchi</name>
    <dbReference type="NCBI Taxonomy" id="645887"/>
    <lineage>
        <taxon>Bacteria</taxon>
        <taxon>Bacillati</taxon>
        <taxon>Bacillota</taxon>
        <taxon>Clostridia</taxon>
        <taxon>Eubacteriales</taxon>
        <taxon>Eubacteriaceae</taxon>
        <taxon>Alkalibaculum</taxon>
    </lineage>
</organism>
<dbReference type="Proteomes" id="UP000253490">
    <property type="component" value="Unassembled WGS sequence"/>
</dbReference>
<evidence type="ECO:0000313" key="6">
    <source>
        <dbReference type="Proteomes" id="UP000253490"/>
    </source>
</evidence>
<dbReference type="PANTHER" id="PTHR44688:SF16">
    <property type="entry name" value="DNA-BINDING TRANSCRIPTIONAL ACTIVATOR DEVR_DOSR"/>
    <property type="match status" value="1"/>
</dbReference>
<evidence type="ECO:0000256" key="1">
    <source>
        <dbReference type="ARBA" id="ARBA00023015"/>
    </source>
</evidence>
<dbReference type="GO" id="GO:0003677">
    <property type="term" value="F:DNA binding"/>
    <property type="evidence" value="ECO:0007669"/>
    <property type="project" value="UniProtKB-KW"/>
</dbReference>
<dbReference type="CDD" id="cd06170">
    <property type="entry name" value="LuxR_C_like"/>
    <property type="match status" value="1"/>
</dbReference>
<evidence type="ECO:0000256" key="2">
    <source>
        <dbReference type="ARBA" id="ARBA00023125"/>
    </source>
</evidence>
<dbReference type="SUPFAM" id="SSF46894">
    <property type="entry name" value="C-terminal effector domain of the bipartite response regulators"/>
    <property type="match status" value="1"/>
</dbReference>
<evidence type="ECO:0000313" key="5">
    <source>
        <dbReference type="EMBL" id="RBP66751.1"/>
    </source>
</evidence>